<evidence type="ECO:0000256" key="8">
    <source>
        <dbReference type="PIRSR" id="PIRSR005096-3"/>
    </source>
</evidence>
<feature type="active site" description="Proton acceptor" evidence="6">
    <location>
        <position position="314"/>
    </location>
</feature>
<dbReference type="EMBL" id="GG662556">
    <property type="protein sequence ID" value="EAS01822.1"/>
    <property type="molecule type" value="Genomic_DNA"/>
</dbReference>
<dbReference type="GO" id="GO:0006006">
    <property type="term" value="P:glucose metabolic process"/>
    <property type="evidence" value="ECO:0007669"/>
    <property type="project" value="TreeGrafter"/>
</dbReference>
<proteinExistence type="inferred from homology"/>
<evidence type="ECO:0000256" key="2">
    <source>
        <dbReference type="ARBA" id="ARBA00006206"/>
    </source>
</evidence>
<comment type="catalytic activity">
    <reaction evidence="5">
        <text>alpha-D-glucose = beta-D-glucose</text>
        <dbReference type="Rhea" id="RHEA:10264"/>
        <dbReference type="ChEBI" id="CHEBI:15903"/>
        <dbReference type="ChEBI" id="CHEBI:17925"/>
        <dbReference type="EC" id="5.1.3.3"/>
    </reaction>
</comment>
<feature type="binding site" evidence="8">
    <location>
        <begin position="180"/>
        <end position="182"/>
    </location>
    <ligand>
        <name>beta-D-galactose</name>
        <dbReference type="ChEBI" id="CHEBI:27667"/>
    </ligand>
</feature>
<organism evidence="9 10">
    <name type="scientific">Tetrahymena thermophila (strain SB210)</name>
    <dbReference type="NCBI Taxonomy" id="312017"/>
    <lineage>
        <taxon>Eukaryota</taxon>
        <taxon>Sar</taxon>
        <taxon>Alveolata</taxon>
        <taxon>Ciliophora</taxon>
        <taxon>Intramacronucleata</taxon>
        <taxon>Oligohymenophorea</taxon>
        <taxon>Hymenostomatida</taxon>
        <taxon>Tetrahymenina</taxon>
        <taxon>Tetrahymenidae</taxon>
        <taxon>Tetrahymena</taxon>
    </lineage>
</organism>
<sequence length="349" mass="39614">MQIEQTLFGKIGEESIWKFTFSNKKGTKVSVINYGAIITEIQTLDKQNQLANIVLNFDDFTQYHLHNDAYFGAFVGRCANRIANGKFSLSNDPNHVYQLAVNNGPNHLHGGIKGFDKKIYQFQIQQPNQLILTGVSEDGEEGYPGKLEIQIKYELNDENEFQMIFTSQTDKQTLCNLTSHSYFNLQTKKDFATCMQDHSLFINADFYTPLDDTCCPYGEILKVQNTPFDFTQQKTLQEQLSQQGKDNQLQIGNGLDHNFILKRSGKINLAAKVQEKASGRVLEVYTNQPGLQLYTGNYLSQIKGFVDRAGFCLETQGIPNSINIPHFPQVELLPGQTHEHITLYKFSTI</sequence>
<dbReference type="GO" id="GO:0030246">
    <property type="term" value="F:carbohydrate binding"/>
    <property type="evidence" value="ECO:0007669"/>
    <property type="project" value="InterPro"/>
</dbReference>
<dbReference type="UniPathway" id="UPA00242"/>
<dbReference type="Proteomes" id="UP000009168">
    <property type="component" value="Unassembled WGS sequence"/>
</dbReference>
<dbReference type="CDD" id="cd09019">
    <property type="entry name" value="galactose_mutarotase_like"/>
    <property type="match status" value="1"/>
</dbReference>
<gene>
    <name evidence="9" type="ORF">TTHERM_00566660</name>
</gene>
<dbReference type="InterPro" id="IPR014718">
    <property type="entry name" value="GH-type_carb-bd"/>
</dbReference>
<dbReference type="AlphaFoldDB" id="I7MGQ4"/>
<evidence type="ECO:0000256" key="7">
    <source>
        <dbReference type="PIRSR" id="PIRSR005096-2"/>
    </source>
</evidence>
<dbReference type="RefSeq" id="XP_001022067.1">
    <property type="nucleotide sequence ID" value="XM_001022067.1"/>
</dbReference>
<dbReference type="InterPro" id="IPR015443">
    <property type="entry name" value="Aldose_1-epimerase"/>
</dbReference>
<dbReference type="PIRSF" id="PIRSF005096">
    <property type="entry name" value="GALM"/>
    <property type="match status" value="1"/>
</dbReference>
<reference evidence="10" key="1">
    <citation type="journal article" date="2006" name="PLoS Biol.">
        <title>Macronuclear genome sequence of the ciliate Tetrahymena thermophila, a model eukaryote.</title>
        <authorList>
            <person name="Eisen J.A."/>
            <person name="Coyne R.S."/>
            <person name="Wu M."/>
            <person name="Wu D."/>
            <person name="Thiagarajan M."/>
            <person name="Wortman J.R."/>
            <person name="Badger J.H."/>
            <person name="Ren Q."/>
            <person name="Amedeo P."/>
            <person name="Jones K.M."/>
            <person name="Tallon L.J."/>
            <person name="Delcher A.L."/>
            <person name="Salzberg S.L."/>
            <person name="Silva J.C."/>
            <person name="Haas B.J."/>
            <person name="Majoros W.H."/>
            <person name="Farzad M."/>
            <person name="Carlton J.M."/>
            <person name="Smith R.K. Jr."/>
            <person name="Garg J."/>
            <person name="Pearlman R.E."/>
            <person name="Karrer K.M."/>
            <person name="Sun L."/>
            <person name="Manning G."/>
            <person name="Elde N.C."/>
            <person name="Turkewitz A.P."/>
            <person name="Asai D.J."/>
            <person name="Wilkes D.E."/>
            <person name="Wang Y."/>
            <person name="Cai H."/>
            <person name="Collins K."/>
            <person name="Stewart B.A."/>
            <person name="Lee S.R."/>
            <person name="Wilamowska K."/>
            <person name="Weinberg Z."/>
            <person name="Ruzzo W.L."/>
            <person name="Wloga D."/>
            <person name="Gaertig J."/>
            <person name="Frankel J."/>
            <person name="Tsao C.-C."/>
            <person name="Gorovsky M.A."/>
            <person name="Keeling P.J."/>
            <person name="Waller R.F."/>
            <person name="Patron N.J."/>
            <person name="Cherry J.M."/>
            <person name="Stover N.A."/>
            <person name="Krieger C.J."/>
            <person name="del Toro C."/>
            <person name="Ryder H.F."/>
            <person name="Williamson S.C."/>
            <person name="Barbeau R.A."/>
            <person name="Hamilton E.P."/>
            <person name="Orias E."/>
        </authorList>
    </citation>
    <scope>NUCLEOTIDE SEQUENCE [LARGE SCALE GENOMIC DNA]</scope>
    <source>
        <strain evidence="10">SB210</strain>
    </source>
</reference>
<dbReference type="PANTHER" id="PTHR10091:SF0">
    <property type="entry name" value="GALACTOSE MUTAROTASE"/>
    <property type="match status" value="1"/>
</dbReference>
<evidence type="ECO:0000256" key="5">
    <source>
        <dbReference type="PIRNR" id="PIRNR005096"/>
    </source>
</evidence>
<keyword evidence="3 5" id="KW-0413">Isomerase</keyword>
<dbReference type="InterPro" id="IPR011013">
    <property type="entry name" value="Gal_mutarotase_sf_dom"/>
</dbReference>
<dbReference type="HOGENOM" id="CLU_031753_2_0_1"/>
<evidence type="ECO:0000256" key="3">
    <source>
        <dbReference type="ARBA" id="ARBA00023235"/>
    </source>
</evidence>
<feature type="active site" description="Proton donor" evidence="6">
    <location>
        <position position="180"/>
    </location>
</feature>
<dbReference type="NCBIfam" id="NF008277">
    <property type="entry name" value="PRK11055.1"/>
    <property type="match status" value="1"/>
</dbReference>
<feature type="binding site" evidence="8">
    <location>
        <begin position="80"/>
        <end position="81"/>
    </location>
    <ligand>
        <name>beta-D-galactose</name>
        <dbReference type="ChEBI" id="CHEBI:27667"/>
    </ligand>
</feature>
<dbReference type="InParanoid" id="I7MGQ4"/>
<dbReference type="Gene3D" id="2.70.98.10">
    <property type="match status" value="1"/>
</dbReference>
<dbReference type="GO" id="GO:0033499">
    <property type="term" value="P:galactose catabolic process via UDP-galactose, Leloir pathway"/>
    <property type="evidence" value="ECO:0007669"/>
    <property type="project" value="TreeGrafter"/>
</dbReference>
<dbReference type="OMA" id="IYHHISR"/>
<evidence type="ECO:0000313" key="9">
    <source>
        <dbReference type="EMBL" id="EAS01822.1"/>
    </source>
</evidence>
<accession>I7MGQ4</accession>
<dbReference type="STRING" id="312017.I7MGQ4"/>
<dbReference type="SUPFAM" id="SSF74650">
    <property type="entry name" value="Galactose mutarotase-like"/>
    <property type="match status" value="1"/>
</dbReference>
<comment type="similarity">
    <text evidence="2 5">Belongs to the aldose epimerase family.</text>
</comment>
<evidence type="ECO:0000313" key="10">
    <source>
        <dbReference type="Proteomes" id="UP000009168"/>
    </source>
</evidence>
<evidence type="ECO:0000256" key="6">
    <source>
        <dbReference type="PIRSR" id="PIRSR005096-1"/>
    </source>
</evidence>
<dbReference type="Pfam" id="PF01263">
    <property type="entry name" value="Aldose_epim"/>
    <property type="match status" value="1"/>
</dbReference>
<dbReference type="InterPro" id="IPR047215">
    <property type="entry name" value="Galactose_mutarotase-like"/>
</dbReference>
<keyword evidence="10" id="KW-1185">Reference proteome</keyword>
<feature type="binding site" evidence="7">
    <location>
        <position position="256"/>
    </location>
    <ligand>
        <name>beta-D-galactose</name>
        <dbReference type="ChEBI" id="CHEBI:27667"/>
    </ligand>
</feature>
<dbReference type="GO" id="GO:0004034">
    <property type="term" value="F:aldose 1-epimerase activity"/>
    <property type="evidence" value="ECO:0007669"/>
    <property type="project" value="UniProtKB-EC"/>
</dbReference>
<dbReference type="InterPro" id="IPR008183">
    <property type="entry name" value="Aldose_1/G6P_1-epimerase"/>
</dbReference>
<protein>
    <recommendedName>
        <fullName evidence="5">Aldose 1-epimerase</fullName>
        <ecNumber evidence="5">5.1.3.3</ecNumber>
    </recommendedName>
</protein>
<dbReference type="eggNOG" id="KOG1604">
    <property type="taxonomic scope" value="Eukaryota"/>
</dbReference>
<keyword evidence="4 5" id="KW-0119">Carbohydrate metabolism</keyword>
<name>I7MGQ4_TETTS</name>
<evidence type="ECO:0000256" key="4">
    <source>
        <dbReference type="ARBA" id="ARBA00023277"/>
    </source>
</evidence>
<dbReference type="GeneID" id="7844070"/>
<dbReference type="EC" id="5.1.3.3" evidence="5"/>
<dbReference type="KEGG" id="tet:TTHERM_00566660"/>
<dbReference type="PANTHER" id="PTHR10091">
    <property type="entry name" value="ALDOSE-1-EPIMERASE"/>
    <property type="match status" value="1"/>
</dbReference>
<evidence type="ECO:0000256" key="1">
    <source>
        <dbReference type="ARBA" id="ARBA00005028"/>
    </source>
</evidence>
<dbReference type="OrthoDB" id="274691at2759"/>
<comment type="pathway">
    <text evidence="1 5">Carbohydrate metabolism; hexose metabolism.</text>
</comment>